<keyword evidence="4" id="KW-1185">Reference proteome</keyword>
<feature type="domain" description="F-box protein AT5G49610-like beta-propeller" evidence="2">
    <location>
        <begin position="66"/>
        <end position="324"/>
    </location>
</feature>
<dbReference type="Pfam" id="PF23635">
    <property type="entry name" value="Beta-prop_AT5G49610-like"/>
    <property type="match status" value="1"/>
</dbReference>
<proteinExistence type="predicted"/>
<organism evidence="3 4">
    <name type="scientific">Aegilops tauschii subsp. strangulata</name>
    <name type="common">Goatgrass</name>
    <dbReference type="NCBI Taxonomy" id="200361"/>
    <lineage>
        <taxon>Eukaryota</taxon>
        <taxon>Viridiplantae</taxon>
        <taxon>Streptophyta</taxon>
        <taxon>Embryophyta</taxon>
        <taxon>Tracheophyta</taxon>
        <taxon>Spermatophyta</taxon>
        <taxon>Magnoliopsida</taxon>
        <taxon>Liliopsida</taxon>
        <taxon>Poales</taxon>
        <taxon>Poaceae</taxon>
        <taxon>BOP clade</taxon>
        <taxon>Pooideae</taxon>
        <taxon>Triticodae</taxon>
        <taxon>Triticeae</taxon>
        <taxon>Triticinae</taxon>
        <taxon>Aegilops</taxon>
    </lineage>
</organism>
<dbReference type="InterPro" id="IPR056594">
    <property type="entry name" value="AT5G49610-like_b-prop"/>
</dbReference>
<feature type="transmembrane region" description="Helical" evidence="1">
    <location>
        <begin position="221"/>
        <end position="240"/>
    </location>
</feature>
<reference evidence="3" key="4">
    <citation type="submission" date="2019-03" db="UniProtKB">
        <authorList>
            <consortium name="EnsemblPlants"/>
        </authorList>
    </citation>
    <scope>IDENTIFICATION</scope>
</reference>
<dbReference type="Gramene" id="AET6Gv20145000.6">
    <property type="protein sequence ID" value="AET6Gv20145000.6"/>
    <property type="gene ID" value="AET6Gv20145000"/>
</dbReference>
<sequence length="346" mass="39362">KFWRSLASDPGFSRRFRAHHRRNPPLIGCLVYDFCQVRFQPTLERPNRVPQSRFPFPIAAGGRFRILGCRHGLVLIFHDSQKQLLVWDPVTRDQHSLDIPPGFNKKTLMNAAVRRAIGDFHHFQVVLVGNSDMQCTQAVASVYSSSTRVWDKLISTPLPSENSGAPTMVYPGMPAVMVGDSFYWLLCGNSQGILEFDLDKQSLALIPMPMGNTADMRDGNIWVMLAEGGGLGFVFLRGFLVQLWKRRTSCKGVASWLLGRTVELDKLLSLNLEKQIECPRILGFAEVNNVVLLWTLTGIFTVQFELLHFKKVLESKHWYSYYPFEGVYTAGMNYFLKMQHGVYLPI</sequence>
<dbReference type="PANTHER" id="PTHR33186">
    <property type="entry name" value="OS10G0136150 PROTEIN-RELATED"/>
    <property type="match status" value="1"/>
</dbReference>
<protein>
    <recommendedName>
        <fullName evidence="2">F-box protein AT5G49610-like beta-propeller domain-containing protein</fullName>
    </recommendedName>
</protein>
<dbReference type="EnsemblPlants" id="AET6Gv20145000.6">
    <property type="protein sequence ID" value="AET6Gv20145000.6"/>
    <property type="gene ID" value="AET6Gv20145000"/>
</dbReference>
<reference evidence="4" key="1">
    <citation type="journal article" date="2014" name="Science">
        <title>Ancient hybridizations among the ancestral genomes of bread wheat.</title>
        <authorList>
            <consortium name="International Wheat Genome Sequencing Consortium,"/>
            <person name="Marcussen T."/>
            <person name="Sandve S.R."/>
            <person name="Heier L."/>
            <person name="Spannagl M."/>
            <person name="Pfeifer M."/>
            <person name="Jakobsen K.S."/>
            <person name="Wulff B.B."/>
            <person name="Steuernagel B."/>
            <person name="Mayer K.F."/>
            <person name="Olsen O.A."/>
        </authorList>
    </citation>
    <scope>NUCLEOTIDE SEQUENCE [LARGE SCALE GENOMIC DNA]</scope>
    <source>
        <strain evidence="4">cv. AL8/78</strain>
    </source>
</reference>
<evidence type="ECO:0000313" key="3">
    <source>
        <dbReference type="EnsemblPlants" id="AET6Gv20145000.6"/>
    </source>
</evidence>
<dbReference type="AlphaFoldDB" id="A0A453MYD1"/>
<evidence type="ECO:0000259" key="2">
    <source>
        <dbReference type="Pfam" id="PF23635"/>
    </source>
</evidence>
<reference evidence="4" key="2">
    <citation type="journal article" date="2017" name="Nat. Plants">
        <title>The Aegilops tauschii genome reveals multiple impacts of transposons.</title>
        <authorList>
            <person name="Zhao G."/>
            <person name="Zou C."/>
            <person name="Li K."/>
            <person name="Wang K."/>
            <person name="Li T."/>
            <person name="Gao L."/>
            <person name="Zhang X."/>
            <person name="Wang H."/>
            <person name="Yang Z."/>
            <person name="Liu X."/>
            <person name="Jiang W."/>
            <person name="Mao L."/>
            <person name="Kong X."/>
            <person name="Jiao Y."/>
            <person name="Jia J."/>
        </authorList>
    </citation>
    <scope>NUCLEOTIDE SEQUENCE [LARGE SCALE GENOMIC DNA]</scope>
    <source>
        <strain evidence="4">cv. AL8/78</strain>
    </source>
</reference>
<keyword evidence="1" id="KW-0812">Transmembrane</keyword>
<reference evidence="3" key="3">
    <citation type="journal article" date="2017" name="Nature">
        <title>Genome sequence of the progenitor of the wheat D genome Aegilops tauschii.</title>
        <authorList>
            <person name="Luo M.C."/>
            <person name="Gu Y.Q."/>
            <person name="Puiu D."/>
            <person name="Wang H."/>
            <person name="Twardziok S.O."/>
            <person name="Deal K.R."/>
            <person name="Huo N."/>
            <person name="Zhu T."/>
            <person name="Wang L."/>
            <person name="Wang Y."/>
            <person name="McGuire P.E."/>
            <person name="Liu S."/>
            <person name="Long H."/>
            <person name="Ramasamy R.K."/>
            <person name="Rodriguez J.C."/>
            <person name="Van S.L."/>
            <person name="Yuan L."/>
            <person name="Wang Z."/>
            <person name="Xia Z."/>
            <person name="Xiao L."/>
            <person name="Anderson O.D."/>
            <person name="Ouyang S."/>
            <person name="Liang Y."/>
            <person name="Zimin A.V."/>
            <person name="Pertea G."/>
            <person name="Qi P."/>
            <person name="Bennetzen J.L."/>
            <person name="Dai X."/>
            <person name="Dawson M.W."/>
            <person name="Muller H.G."/>
            <person name="Kugler K."/>
            <person name="Rivarola-Duarte L."/>
            <person name="Spannagl M."/>
            <person name="Mayer K.F.X."/>
            <person name="Lu F.H."/>
            <person name="Bevan M.W."/>
            <person name="Leroy P."/>
            <person name="Li P."/>
            <person name="You F.M."/>
            <person name="Sun Q."/>
            <person name="Liu Z."/>
            <person name="Lyons E."/>
            <person name="Wicker T."/>
            <person name="Salzberg S.L."/>
            <person name="Devos K.M."/>
            <person name="Dvorak J."/>
        </authorList>
    </citation>
    <scope>NUCLEOTIDE SEQUENCE [LARGE SCALE GENOMIC DNA]</scope>
    <source>
        <strain evidence="3">cv. AL8/78</strain>
    </source>
</reference>
<dbReference type="PANTHER" id="PTHR33186:SF13">
    <property type="entry name" value="OS10G0138300 PROTEIN"/>
    <property type="match status" value="1"/>
</dbReference>
<dbReference type="Proteomes" id="UP000015105">
    <property type="component" value="Chromosome 6D"/>
</dbReference>
<name>A0A453MYD1_AEGTS</name>
<keyword evidence="1" id="KW-0472">Membrane</keyword>
<keyword evidence="1" id="KW-1133">Transmembrane helix</keyword>
<evidence type="ECO:0000313" key="4">
    <source>
        <dbReference type="Proteomes" id="UP000015105"/>
    </source>
</evidence>
<evidence type="ECO:0000256" key="1">
    <source>
        <dbReference type="SAM" id="Phobius"/>
    </source>
</evidence>
<reference evidence="3" key="5">
    <citation type="journal article" date="2021" name="G3 (Bethesda)">
        <title>Aegilops tauschii genome assembly Aet v5.0 features greater sequence contiguity and improved annotation.</title>
        <authorList>
            <person name="Wang L."/>
            <person name="Zhu T."/>
            <person name="Rodriguez J.C."/>
            <person name="Deal K.R."/>
            <person name="Dubcovsky J."/>
            <person name="McGuire P.E."/>
            <person name="Lux T."/>
            <person name="Spannagl M."/>
            <person name="Mayer K.F.X."/>
            <person name="Baldrich P."/>
            <person name="Meyers B.C."/>
            <person name="Huo N."/>
            <person name="Gu Y.Q."/>
            <person name="Zhou H."/>
            <person name="Devos K.M."/>
            <person name="Bennetzen J.L."/>
            <person name="Unver T."/>
            <person name="Budak H."/>
            <person name="Gulick P.J."/>
            <person name="Galiba G."/>
            <person name="Kalapos B."/>
            <person name="Nelson D.R."/>
            <person name="Li P."/>
            <person name="You F.M."/>
            <person name="Luo M.C."/>
            <person name="Dvorak J."/>
        </authorList>
    </citation>
    <scope>NUCLEOTIDE SEQUENCE [LARGE SCALE GENOMIC DNA]</scope>
    <source>
        <strain evidence="3">cv. AL8/78</strain>
    </source>
</reference>
<accession>A0A453MYD1</accession>